<gene>
    <name evidence="4" type="ORF">DKX38_005124</name>
</gene>
<evidence type="ECO:0000256" key="1">
    <source>
        <dbReference type="ARBA" id="ARBA00007727"/>
    </source>
</evidence>
<dbReference type="GO" id="GO:0005794">
    <property type="term" value="C:Golgi apparatus"/>
    <property type="evidence" value="ECO:0007669"/>
    <property type="project" value="TreeGrafter"/>
</dbReference>
<protein>
    <recommendedName>
        <fullName evidence="3">Trichome birefringence-like C-terminal domain-containing protein</fullName>
    </recommendedName>
</protein>
<evidence type="ECO:0000256" key="2">
    <source>
        <dbReference type="SAM" id="SignalP"/>
    </source>
</evidence>
<dbReference type="GO" id="GO:0016413">
    <property type="term" value="F:O-acetyltransferase activity"/>
    <property type="evidence" value="ECO:0007669"/>
    <property type="project" value="InterPro"/>
</dbReference>
<feature type="signal peptide" evidence="2">
    <location>
        <begin position="1"/>
        <end position="26"/>
    </location>
</feature>
<organism evidence="4 5">
    <name type="scientific">Salix brachista</name>
    <dbReference type="NCBI Taxonomy" id="2182728"/>
    <lineage>
        <taxon>Eukaryota</taxon>
        <taxon>Viridiplantae</taxon>
        <taxon>Streptophyta</taxon>
        <taxon>Embryophyta</taxon>
        <taxon>Tracheophyta</taxon>
        <taxon>Spermatophyta</taxon>
        <taxon>Magnoliopsida</taxon>
        <taxon>eudicotyledons</taxon>
        <taxon>Gunneridae</taxon>
        <taxon>Pentapetalae</taxon>
        <taxon>rosids</taxon>
        <taxon>fabids</taxon>
        <taxon>Malpighiales</taxon>
        <taxon>Salicaceae</taxon>
        <taxon>Saliceae</taxon>
        <taxon>Salix</taxon>
    </lineage>
</organism>
<keyword evidence="5" id="KW-1185">Reference proteome</keyword>
<feature type="chain" id="PRO_5024430168" description="Trichome birefringence-like C-terminal domain-containing protein" evidence="2">
    <location>
        <begin position="27"/>
        <end position="218"/>
    </location>
</feature>
<dbReference type="AlphaFoldDB" id="A0A5N5NBN3"/>
<dbReference type="PANTHER" id="PTHR32285">
    <property type="entry name" value="PROTEIN TRICHOME BIREFRINGENCE-LIKE 9-RELATED"/>
    <property type="match status" value="1"/>
</dbReference>
<proteinExistence type="inferred from homology"/>
<dbReference type="EMBL" id="VDCV01000003">
    <property type="protein sequence ID" value="KAB5565070.1"/>
    <property type="molecule type" value="Genomic_DNA"/>
</dbReference>
<feature type="domain" description="Trichome birefringence-like C-terminal" evidence="3">
    <location>
        <begin position="79"/>
        <end position="218"/>
    </location>
</feature>
<accession>A0A5N5NBN3</accession>
<dbReference type="PANTHER" id="PTHR32285:SF36">
    <property type="entry name" value="PROTEIN TRICHOME BIREFRINGENCE-LIKE 38"/>
    <property type="match status" value="1"/>
</dbReference>
<comment type="similarity">
    <text evidence="1">Belongs to the PC-esterase family. TBL subfamily.</text>
</comment>
<dbReference type="InterPro" id="IPR029962">
    <property type="entry name" value="TBL"/>
</dbReference>
<dbReference type="GO" id="GO:0016020">
    <property type="term" value="C:membrane"/>
    <property type="evidence" value="ECO:0007669"/>
    <property type="project" value="UniProtKB-SubCell"/>
</dbReference>
<comment type="caution">
    <text evidence="4">The sequence shown here is derived from an EMBL/GenBank/DDBJ whole genome shotgun (WGS) entry which is preliminary data.</text>
</comment>
<sequence>MDSRAITSCFHFHILMILSLLCLANSSRKPWHENSCNMYRGSWVHDISYPLYDSSACHFIRKEFDCLMYGRPDHLYLQFDGQDFLKKVMYVGDSLSLNTFQSMVCLLHASVPDSNITRNSNNSVTSVIFQDYGVSVSHFHSPYLVDVEKEKFGRILKLDSIKDGKTWKDIDVLVFYSWGWWFRAGPQQPWDYIQEGEAIVRDMDRRVAFQKGLTTWAK</sequence>
<evidence type="ECO:0000313" key="5">
    <source>
        <dbReference type="Proteomes" id="UP000326939"/>
    </source>
</evidence>
<name>A0A5N5NBN3_9ROSI</name>
<dbReference type="InterPro" id="IPR026057">
    <property type="entry name" value="TBL_C"/>
</dbReference>
<keyword evidence="2" id="KW-0732">Signal</keyword>
<dbReference type="Proteomes" id="UP000326939">
    <property type="component" value="Chromosome 3"/>
</dbReference>
<evidence type="ECO:0000259" key="3">
    <source>
        <dbReference type="Pfam" id="PF13839"/>
    </source>
</evidence>
<evidence type="ECO:0000313" key="4">
    <source>
        <dbReference type="EMBL" id="KAB5565070.1"/>
    </source>
</evidence>
<dbReference type="Pfam" id="PF13839">
    <property type="entry name" value="PC-Esterase"/>
    <property type="match status" value="1"/>
</dbReference>
<reference evidence="5" key="1">
    <citation type="journal article" date="2019" name="Gigascience">
        <title>De novo genome assembly of the endangered Acer yangbiense, a plant species with extremely small populations endemic to Yunnan Province, China.</title>
        <authorList>
            <person name="Yang J."/>
            <person name="Wariss H.M."/>
            <person name="Tao L."/>
            <person name="Zhang R."/>
            <person name="Yun Q."/>
            <person name="Hollingsworth P."/>
            <person name="Dao Z."/>
            <person name="Luo G."/>
            <person name="Guo H."/>
            <person name="Ma Y."/>
            <person name="Sun W."/>
        </authorList>
    </citation>
    <scope>NUCLEOTIDE SEQUENCE [LARGE SCALE GENOMIC DNA]</scope>
    <source>
        <strain evidence="5">cv. br00</strain>
    </source>
</reference>